<dbReference type="EMBL" id="JAPZBO010000007">
    <property type="protein sequence ID" value="KAJ5311872.1"/>
    <property type="molecule type" value="Genomic_DNA"/>
</dbReference>
<reference evidence="10" key="2">
    <citation type="journal article" date="2023" name="IMA Fungus">
        <title>Comparative genomic study of the Penicillium genus elucidates a diverse pangenome and 15 lateral gene transfer events.</title>
        <authorList>
            <person name="Petersen C."/>
            <person name="Sorensen T."/>
            <person name="Nielsen M.R."/>
            <person name="Sondergaard T.E."/>
            <person name="Sorensen J.L."/>
            <person name="Fitzpatrick D.A."/>
            <person name="Frisvad J.C."/>
            <person name="Nielsen K.L."/>
        </authorList>
    </citation>
    <scope>NUCLEOTIDE SEQUENCE</scope>
    <source>
        <strain evidence="10">IBT 21472</strain>
    </source>
</reference>
<keyword evidence="7" id="KW-0119">Carbohydrate metabolism</keyword>
<keyword evidence="5" id="KW-0858">Xylan degradation</keyword>
<evidence type="ECO:0000256" key="3">
    <source>
        <dbReference type="ARBA" id="ARBA00007495"/>
    </source>
</evidence>
<reference evidence="10" key="1">
    <citation type="submission" date="2022-12" db="EMBL/GenBank/DDBJ databases">
        <authorList>
            <person name="Petersen C."/>
        </authorList>
    </citation>
    <scope>NUCLEOTIDE SEQUENCE</scope>
    <source>
        <strain evidence="10">IBT 21472</strain>
    </source>
</reference>
<evidence type="ECO:0000313" key="11">
    <source>
        <dbReference type="Proteomes" id="UP001147746"/>
    </source>
</evidence>
<evidence type="ECO:0000259" key="9">
    <source>
        <dbReference type="Pfam" id="PF00331"/>
    </source>
</evidence>
<keyword evidence="11" id="KW-1185">Reference proteome</keyword>
<keyword evidence="6" id="KW-0378">Hydrolase</keyword>
<comment type="similarity">
    <text evidence="3">Belongs to the glycosyl hydrolase 10 (cellulase F) family.</text>
</comment>
<keyword evidence="8" id="KW-0624">Polysaccharide degradation</keyword>
<proteinExistence type="inferred from homology"/>
<dbReference type="SUPFAM" id="SSF51445">
    <property type="entry name" value="(Trans)glycosidases"/>
    <property type="match status" value="1"/>
</dbReference>
<evidence type="ECO:0000256" key="7">
    <source>
        <dbReference type="ARBA" id="ARBA00023277"/>
    </source>
</evidence>
<evidence type="ECO:0000256" key="6">
    <source>
        <dbReference type="ARBA" id="ARBA00022801"/>
    </source>
</evidence>
<dbReference type="Proteomes" id="UP001147746">
    <property type="component" value="Unassembled WGS sequence"/>
</dbReference>
<evidence type="ECO:0000256" key="2">
    <source>
        <dbReference type="ARBA" id="ARBA00004851"/>
    </source>
</evidence>
<evidence type="ECO:0000256" key="8">
    <source>
        <dbReference type="ARBA" id="ARBA00023326"/>
    </source>
</evidence>
<dbReference type="GO" id="GO:0031176">
    <property type="term" value="F:endo-1,4-beta-xylanase activity"/>
    <property type="evidence" value="ECO:0007669"/>
    <property type="project" value="UniProtKB-EC"/>
</dbReference>
<dbReference type="EC" id="3.2.1.8" evidence="4"/>
<name>A0A9W9U377_9EURO</name>
<dbReference type="OrthoDB" id="3055998at2759"/>
<protein>
    <recommendedName>
        <fullName evidence="4">endo-1,4-beta-xylanase</fullName>
        <ecNumber evidence="4">3.2.1.8</ecNumber>
    </recommendedName>
</protein>
<dbReference type="InterPro" id="IPR001000">
    <property type="entry name" value="GH10_dom"/>
</dbReference>
<dbReference type="InterPro" id="IPR017853">
    <property type="entry name" value="GH"/>
</dbReference>
<evidence type="ECO:0000313" key="10">
    <source>
        <dbReference type="EMBL" id="KAJ5311872.1"/>
    </source>
</evidence>
<dbReference type="Pfam" id="PF00331">
    <property type="entry name" value="Glyco_hydro_10"/>
    <property type="match status" value="1"/>
</dbReference>
<dbReference type="AlphaFoldDB" id="A0A9W9U377"/>
<dbReference type="GO" id="GO:0045493">
    <property type="term" value="P:xylan catabolic process"/>
    <property type="evidence" value="ECO:0007669"/>
    <property type="project" value="UniProtKB-KW"/>
</dbReference>
<accession>A0A9W9U377</accession>
<gene>
    <name evidence="10" type="ORF">N7476_007732</name>
</gene>
<comment type="caution">
    <text evidence="10">The sequence shown here is derived from an EMBL/GenBank/DDBJ whole genome shotgun (WGS) entry which is preliminary data.</text>
</comment>
<comment type="pathway">
    <text evidence="2">Glycan degradation; xylan degradation.</text>
</comment>
<organism evidence="10 11">
    <name type="scientific">Penicillium atrosanguineum</name>
    <dbReference type="NCBI Taxonomy" id="1132637"/>
    <lineage>
        <taxon>Eukaryota</taxon>
        <taxon>Fungi</taxon>
        <taxon>Dikarya</taxon>
        <taxon>Ascomycota</taxon>
        <taxon>Pezizomycotina</taxon>
        <taxon>Eurotiomycetes</taxon>
        <taxon>Eurotiomycetidae</taxon>
        <taxon>Eurotiales</taxon>
        <taxon>Aspergillaceae</taxon>
        <taxon>Penicillium</taxon>
    </lineage>
</organism>
<evidence type="ECO:0000256" key="1">
    <source>
        <dbReference type="ARBA" id="ARBA00000681"/>
    </source>
</evidence>
<evidence type="ECO:0000256" key="5">
    <source>
        <dbReference type="ARBA" id="ARBA00022651"/>
    </source>
</evidence>
<sequence length="153" mass="16627">MEPYVAAYSMMSLGRTFDGSLLRRLVLLTLTPSLVSGIFNKVKSWIAAAIPICGIALNTLSCAGASKIAIPELDIADASSTDYMNVIFANNANEKWIYTNYVYLQVIEACPGYARCVEITVWGVANPVKDDLCDERAFTDALIENAFLGSLVC</sequence>
<feature type="domain" description="GH10" evidence="9">
    <location>
        <begin position="56"/>
        <end position="125"/>
    </location>
</feature>
<comment type="catalytic activity">
    <reaction evidence="1">
        <text>Endohydrolysis of (1-&gt;4)-beta-D-xylosidic linkages in xylans.</text>
        <dbReference type="EC" id="3.2.1.8"/>
    </reaction>
</comment>
<evidence type="ECO:0000256" key="4">
    <source>
        <dbReference type="ARBA" id="ARBA00012590"/>
    </source>
</evidence>